<keyword evidence="2" id="KW-0732">Signal</keyword>
<evidence type="ECO:0000256" key="2">
    <source>
        <dbReference type="SAM" id="SignalP"/>
    </source>
</evidence>
<gene>
    <name evidence="3" type="ORF">H7B67_28240</name>
</gene>
<dbReference type="AlphaFoldDB" id="A0A841T860"/>
<comment type="caution">
    <text evidence="3">The sequence shown here is derived from an EMBL/GenBank/DDBJ whole genome shotgun (WGS) entry which is preliminary data.</text>
</comment>
<dbReference type="RefSeq" id="WP_185123246.1">
    <property type="nucleotide sequence ID" value="NZ_JACJVQ010000028.1"/>
</dbReference>
<feature type="chain" id="PRO_5039292203" evidence="2">
    <location>
        <begin position="23"/>
        <end position="236"/>
    </location>
</feature>
<keyword evidence="4" id="KW-1185">Reference proteome</keyword>
<dbReference type="PROSITE" id="PS51257">
    <property type="entry name" value="PROKAR_LIPOPROTEIN"/>
    <property type="match status" value="1"/>
</dbReference>
<evidence type="ECO:0000313" key="3">
    <source>
        <dbReference type="EMBL" id="MBB6638037.1"/>
    </source>
</evidence>
<reference evidence="3 4" key="1">
    <citation type="submission" date="2020-08" db="EMBL/GenBank/DDBJ databases">
        <title>Cohnella phylogeny.</title>
        <authorList>
            <person name="Dunlap C."/>
        </authorList>
    </citation>
    <scope>NUCLEOTIDE SEQUENCE [LARGE SCALE GENOMIC DNA]</scope>
    <source>
        <strain evidence="3 4">DSM 25241</strain>
    </source>
</reference>
<feature type="signal peptide" evidence="2">
    <location>
        <begin position="1"/>
        <end position="22"/>
    </location>
</feature>
<accession>A0A841T860</accession>
<name>A0A841T860_9BACL</name>
<feature type="compositionally biased region" description="Polar residues" evidence="1">
    <location>
        <begin position="40"/>
        <end position="74"/>
    </location>
</feature>
<sequence>MRGMLSLLTASLLALLLAGCGAGDKTNNDAGTVDVPSANAEATQSASPAESGNSGTPSAAPSGSESSLTPQEQSLAAAADEVVGALRDRDLSRLSSWTDTELGLRFSPYPHLDDKTDLVFQADQFPSFKDDTALNWGSYDGSGEPIRLSFRDYFEKFVYDQDFADAPVVSVGKLASSGNTAWNAAEIYPNSSFVEYHFPGFDKDLEGHDWESLILVFTPYGPEWKLVAVAHGQWTI</sequence>
<protein>
    <submittedName>
        <fullName evidence="3">Uncharacterized protein</fullName>
    </submittedName>
</protein>
<dbReference type="Proteomes" id="UP000535838">
    <property type="component" value="Unassembled WGS sequence"/>
</dbReference>
<evidence type="ECO:0000313" key="4">
    <source>
        <dbReference type="Proteomes" id="UP000535838"/>
    </source>
</evidence>
<dbReference type="EMBL" id="JACJVQ010000028">
    <property type="protein sequence ID" value="MBB6638037.1"/>
    <property type="molecule type" value="Genomic_DNA"/>
</dbReference>
<proteinExistence type="predicted"/>
<evidence type="ECO:0000256" key="1">
    <source>
        <dbReference type="SAM" id="MobiDB-lite"/>
    </source>
</evidence>
<feature type="region of interest" description="Disordered" evidence="1">
    <location>
        <begin position="31"/>
        <end position="74"/>
    </location>
</feature>
<organism evidence="3 4">
    <name type="scientific">Cohnella thailandensis</name>
    <dbReference type="NCBI Taxonomy" id="557557"/>
    <lineage>
        <taxon>Bacteria</taxon>
        <taxon>Bacillati</taxon>
        <taxon>Bacillota</taxon>
        <taxon>Bacilli</taxon>
        <taxon>Bacillales</taxon>
        <taxon>Paenibacillaceae</taxon>
        <taxon>Cohnella</taxon>
    </lineage>
</organism>